<reference evidence="1" key="1">
    <citation type="submission" date="2020-09" db="EMBL/GenBank/DDBJ databases">
        <title>A novel bacterium of genus Paenibacillus, isolated from South China Sea.</title>
        <authorList>
            <person name="Huang H."/>
            <person name="Mo K."/>
            <person name="Hu Y."/>
        </authorList>
    </citation>
    <scope>NUCLEOTIDE SEQUENCE</scope>
    <source>
        <strain evidence="1">IB182496</strain>
    </source>
</reference>
<evidence type="ECO:0000313" key="2">
    <source>
        <dbReference type="Proteomes" id="UP000621560"/>
    </source>
</evidence>
<accession>A0A927GTB0</accession>
<dbReference type="RefSeq" id="WP_190920742.1">
    <property type="nucleotide sequence ID" value="NZ_JACXIZ010000043.1"/>
</dbReference>
<name>A0A927GTB0_9BACL</name>
<keyword evidence="2" id="KW-1185">Reference proteome</keyword>
<proteinExistence type="predicted"/>
<dbReference type="Proteomes" id="UP000621560">
    <property type="component" value="Unassembled WGS sequence"/>
</dbReference>
<dbReference type="SUPFAM" id="SSF53448">
    <property type="entry name" value="Nucleotide-diphospho-sugar transferases"/>
    <property type="match status" value="1"/>
</dbReference>
<dbReference type="InterPro" id="IPR029044">
    <property type="entry name" value="Nucleotide-diphossugar_trans"/>
</dbReference>
<dbReference type="AlphaFoldDB" id="A0A927GTB0"/>
<gene>
    <name evidence="1" type="ORF">IDH44_20785</name>
</gene>
<organism evidence="1 2">
    <name type="scientific">Paenibacillus sabuli</name>
    <dbReference type="NCBI Taxonomy" id="2772509"/>
    <lineage>
        <taxon>Bacteria</taxon>
        <taxon>Bacillati</taxon>
        <taxon>Bacillota</taxon>
        <taxon>Bacilli</taxon>
        <taxon>Bacillales</taxon>
        <taxon>Paenibacillaceae</taxon>
        <taxon>Paenibacillus</taxon>
    </lineage>
</organism>
<dbReference type="EMBL" id="JACXIZ010000043">
    <property type="protein sequence ID" value="MBD2847634.1"/>
    <property type="molecule type" value="Genomic_DNA"/>
</dbReference>
<sequence>MKVVHTLPLLIREQHRQFDLEMALSALTTLARSGERRVVLYNQGSLPNEELDAITVAAGVEAVVLGSGVNIGIAQARQACFDYIWSHLPQTAYISEVHVDMLFPPSWHAPLIDYLERSGEPMACPGILTASGELQPLGEWIPPPPDAPAILERLAELPRSGVRAGFVHPVIHRAAALRAVGGYPVREMPGKQGYEDDALLLAYHYYMGTRVDWRPVCVLGSWVYHATMAQRMSLPGKEAEFQVNERALVRQYGVQGLRRLEHIHGRPAAFAHLGDPDRGNEG</sequence>
<protein>
    <submittedName>
        <fullName evidence="1">Uncharacterized protein</fullName>
    </submittedName>
</protein>
<comment type="caution">
    <text evidence="1">The sequence shown here is derived from an EMBL/GenBank/DDBJ whole genome shotgun (WGS) entry which is preliminary data.</text>
</comment>
<evidence type="ECO:0000313" key="1">
    <source>
        <dbReference type="EMBL" id="MBD2847634.1"/>
    </source>
</evidence>